<comment type="caution">
    <text evidence="2">The sequence shown here is derived from an EMBL/GenBank/DDBJ whole genome shotgun (WGS) entry which is preliminary data.</text>
</comment>
<organism evidence="2 3">
    <name type="scientific">Penicillium salamii</name>
    <dbReference type="NCBI Taxonomy" id="1612424"/>
    <lineage>
        <taxon>Eukaryota</taxon>
        <taxon>Fungi</taxon>
        <taxon>Dikarya</taxon>
        <taxon>Ascomycota</taxon>
        <taxon>Pezizomycotina</taxon>
        <taxon>Eurotiomycetes</taxon>
        <taxon>Eurotiomycetidae</taxon>
        <taxon>Eurotiales</taxon>
        <taxon>Aspergillaceae</taxon>
        <taxon>Penicillium</taxon>
    </lineage>
</organism>
<keyword evidence="1" id="KW-0732">Signal</keyword>
<evidence type="ECO:0000256" key="1">
    <source>
        <dbReference type="SAM" id="SignalP"/>
    </source>
</evidence>
<reference evidence="2" key="1">
    <citation type="submission" date="2021-07" db="EMBL/GenBank/DDBJ databases">
        <authorList>
            <person name="Branca A.L. A."/>
        </authorList>
    </citation>
    <scope>NUCLEOTIDE SEQUENCE</scope>
</reference>
<evidence type="ECO:0000313" key="2">
    <source>
        <dbReference type="EMBL" id="CAG8409852.1"/>
    </source>
</evidence>
<protein>
    <submittedName>
        <fullName evidence="2">Uncharacterized protein</fullName>
    </submittedName>
</protein>
<feature type="chain" id="PRO_5040949580" evidence="1">
    <location>
        <begin position="20"/>
        <end position="141"/>
    </location>
</feature>
<dbReference type="Proteomes" id="UP001152592">
    <property type="component" value="Unassembled WGS sequence"/>
</dbReference>
<dbReference type="AlphaFoldDB" id="A0A9W4JTG3"/>
<accession>A0A9W4JTG3</accession>
<name>A0A9W4JTG3_9EURO</name>
<dbReference type="OrthoDB" id="44736at2759"/>
<evidence type="ECO:0000313" key="3">
    <source>
        <dbReference type="Proteomes" id="UP001152592"/>
    </source>
</evidence>
<sequence>MHFLTVCLTLVSIASSAAALPGIQSRAILAYRSWDLRFLSEAPPICNSSESNLEYSIFHRYGVNARACEALDTVSFNSTNLKSISWKSPSPEDQKDICMFKTADCTGEDAFLGTITSGWDVCYPYNGFLGWTVVEHGDDCV</sequence>
<gene>
    <name evidence="2" type="ORF">PSALAMII_LOCUS8578</name>
</gene>
<dbReference type="EMBL" id="CAJVPD010000264">
    <property type="protein sequence ID" value="CAG8409852.1"/>
    <property type="molecule type" value="Genomic_DNA"/>
</dbReference>
<proteinExistence type="predicted"/>
<feature type="signal peptide" evidence="1">
    <location>
        <begin position="1"/>
        <end position="19"/>
    </location>
</feature>